<comment type="caution">
    <text evidence="2">The sequence shown here is derived from an EMBL/GenBank/DDBJ whole genome shotgun (WGS) entry which is preliminary data.</text>
</comment>
<protein>
    <submittedName>
        <fullName evidence="2">Uncharacterized protein</fullName>
    </submittedName>
</protein>
<feature type="region of interest" description="Disordered" evidence="1">
    <location>
        <begin position="76"/>
        <end position="115"/>
    </location>
</feature>
<evidence type="ECO:0000313" key="3">
    <source>
        <dbReference type="Proteomes" id="UP001501470"/>
    </source>
</evidence>
<reference evidence="3" key="1">
    <citation type="journal article" date="2019" name="Int. J. Syst. Evol. Microbiol.">
        <title>The Global Catalogue of Microorganisms (GCM) 10K type strain sequencing project: providing services to taxonomists for standard genome sequencing and annotation.</title>
        <authorList>
            <consortium name="The Broad Institute Genomics Platform"/>
            <consortium name="The Broad Institute Genome Sequencing Center for Infectious Disease"/>
            <person name="Wu L."/>
            <person name="Ma J."/>
        </authorList>
    </citation>
    <scope>NUCLEOTIDE SEQUENCE [LARGE SCALE GENOMIC DNA]</scope>
    <source>
        <strain evidence="3">JCM 15933</strain>
    </source>
</reference>
<dbReference type="EMBL" id="BAAAQD010000015">
    <property type="protein sequence ID" value="GAA1539425.1"/>
    <property type="molecule type" value="Genomic_DNA"/>
</dbReference>
<gene>
    <name evidence="2" type="ORF">GCM10009827_068370</name>
</gene>
<keyword evidence="3" id="KW-1185">Reference proteome</keyword>
<evidence type="ECO:0000313" key="2">
    <source>
        <dbReference type="EMBL" id="GAA1539425.1"/>
    </source>
</evidence>
<sequence length="115" mass="12790">MVRLREHAAHLHPRVRDHDVELLVGPDRPCLQVEPDLGQLLVEQAEQQFPRQRGIDGQPPKADPDGLVVVGEEGVVDVQRKPPNRSPMSRTATIGRPPPDRQRSFTRVTGTATGR</sequence>
<accession>A0ABP4MD43</accession>
<feature type="compositionally biased region" description="Polar residues" evidence="1">
    <location>
        <begin position="105"/>
        <end position="115"/>
    </location>
</feature>
<name>A0ABP4MD43_9ACTN</name>
<dbReference type="Proteomes" id="UP001501470">
    <property type="component" value="Unassembled WGS sequence"/>
</dbReference>
<evidence type="ECO:0000256" key="1">
    <source>
        <dbReference type="SAM" id="MobiDB-lite"/>
    </source>
</evidence>
<organism evidence="2 3">
    <name type="scientific">Dactylosporangium maewongense</name>
    <dbReference type="NCBI Taxonomy" id="634393"/>
    <lineage>
        <taxon>Bacteria</taxon>
        <taxon>Bacillati</taxon>
        <taxon>Actinomycetota</taxon>
        <taxon>Actinomycetes</taxon>
        <taxon>Micromonosporales</taxon>
        <taxon>Micromonosporaceae</taxon>
        <taxon>Dactylosporangium</taxon>
    </lineage>
</organism>
<proteinExistence type="predicted"/>